<protein>
    <submittedName>
        <fullName evidence="1">Alpha/beta-hydrolase</fullName>
    </submittedName>
</protein>
<name>A0ACD3BAF5_9AGAR</name>
<proteinExistence type="predicted"/>
<dbReference type="Proteomes" id="UP000308600">
    <property type="component" value="Unassembled WGS sequence"/>
</dbReference>
<accession>A0ACD3BAF5</accession>
<organism evidence="1 2">
    <name type="scientific">Pluteus cervinus</name>
    <dbReference type="NCBI Taxonomy" id="181527"/>
    <lineage>
        <taxon>Eukaryota</taxon>
        <taxon>Fungi</taxon>
        <taxon>Dikarya</taxon>
        <taxon>Basidiomycota</taxon>
        <taxon>Agaricomycotina</taxon>
        <taxon>Agaricomycetes</taxon>
        <taxon>Agaricomycetidae</taxon>
        <taxon>Agaricales</taxon>
        <taxon>Pluteineae</taxon>
        <taxon>Pluteaceae</taxon>
        <taxon>Pluteus</taxon>
    </lineage>
</organism>
<gene>
    <name evidence="1" type="ORF">BDN72DRAFT_833220</name>
</gene>
<dbReference type="EMBL" id="ML208267">
    <property type="protein sequence ID" value="TFK74689.1"/>
    <property type="molecule type" value="Genomic_DNA"/>
</dbReference>
<evidence type="ECO:0000313" key="1">
    <source>
        <dbReference type="EMBL" id="TFK74689.1"/>
    </source>
</evidence>
<keyword evidence="2" id="KW-1185">Reference proteome</keyword>
<sequence length="316" mass="34498">MASTTPEASQPEAHSLFKESWPVGPSNTKLYTRVYTPPSSTPTRAVIVFIHGFAEHVARYTHFHARLPEHGIAVFTFDQRGFGRSGLDTENRSPGSAYGKSSWKDQAGDIQWAIDEAKKEFPDVPIFLMGHSMGGGEVLGFATQHAEAASTNLAGIIATSPLIHQTKPAPKLLRWVGGKASILAPYTLVPATVVPSELAHDPAVGEAYLKDPLVKQSGSLRGIADMLNLGEALYTTSYKQWPESLPVLIIHGTADQVTSCEASKAFHDKIPAKHKSHKEYADGYHELQNESQEVQNQLKADIVEFVNTYSQPKSKL</sequence>
<reference evidence="1 2" key="1">
    <citation type="journal article" date="2019" name="Nat. Ecol. Evol.">
        <title>Megaphylogeny resolves global patterns of mushroom evolution.</title>
        <authorList>
            <person name="Varga T."/>
            <person name="Krizsan K."/>
            <person name="Foldi C."/>
            <person name="Dima B."/>
            <person name="Sanchez-Garcia M."/>
            <person name="Sanchez-Ramirez S."/>
            <person name="Szollosi G.J."/>
            <person name="Szarkandi J.G."/>
            <person name="Papp V."/>
            <person name="Albert L."/>
            <person name="Andreopoulos W."/>
            <person name="Angelini C."/>
            <person name="Antonin V."/>
            <person name="Barry K.W."/>
            <person name="Bougher N.L."/>
            <person name="Buchanan P."/>
            <person name="Buyck B."/>
            <person name="Bense V."/>
            <person name="Catcheside P."/>
            <person name="Chovatia M."/>
            <person name="Cooper J."/>
            <person name="Damon W."/>
            <person name="Desjardin D."/>
            <person name="Finy P."/>
            <person name="Geml J."/>
            <person name="Haridas S."/>
            <person name="Hughes K."/>
            <person name="Justo A."/>
            <person name="Karasinski D."/>
            <person name="Kautmanova I."/>
            <person name="Kiss B."/>
            <person name="Kocsube S."/>
            <person name="Kotiranta H."/>
            <person name="LaButti K.M."/>
            <person name="Lechner B.E."/>
            <person name="Liimatainen K."/>
            <person name="Lipzen A."/>
            <person name="Lukacs Z."/>
            <person name="Mihaltcheva S."/>
            <person name="Morgado L.N."/>
            <person name="Niskanen T."/>
            <person name="Noordeloos M.E."/>
            <person name="Ohm R.A."/>
            <person name="Ortiz-Santana B."/>
            <person name="Ovrebo C."/>
            <person name="Racz N."/>
            <person name="Riley R."/>
            <person name="Savchenko A."/>
            <person name="Shiryaev A."/>
            <person name="Soop K."/>
            <person name="Spirin V."/>
            <person name="Szebenyi C."/>
            <person name="Tomsovsky M."/>
            <person name="Tulloss R.E."/>
            <person name="Uehling J."/>
            <person name="Grigoriev I.V."/>
            <person name="Vagvolgyi C."/>
            <person name="Papp T."/>
            <person name="Martin F.M."/>
            <person name="Miettinen O."/>
            <person name="Hibbett D.S."/>
            <person name="Nagy L.G."/>
        </authorList>
    </citation>
    <scope>NUCLEOTIDE SEQUENCE [LARGE SCALE GENOMIC DNA]</scope>
    <source>
        <strain evidence="1 2">NL-1719</strain>
    </source>
</reference>
<evidence type="ECO:0000313" key="2">
    <source>
        <dbReference type="Proteomes" id="UP000308600"/>
    </source>
</evidence>